<dbReference type="OrthoDB" id="2441409at2759"/>
<dbReference type="Proteomes" id="UP000265703">
    <property type="component" value="Unassembled WGS sequence"/>
</dbReference>
<sequence>MGHPYYLAINLEICHLIDIHLAELNIALSSGIQLGIRNSLLIKNNESFLEHVCQLKDEVKVLKNQIIHKDIFFTKAENEITAKLEEIQALQSEIKELKIKYFLAQKDLSEMDFLRRELTQIRQNVELKNVDLDLKKDELSEKKDELIWLRDELIST</sequence>
<protein>
    <submittedName>
        <fullName evidence="2">Uncharacterized protein</fullName>
    </submittedName>
</protein>
<dbReference type="AlphaFoldDB" id="A0A397S8B3"/>
<comment type="caution">
    <text evidence="2">The sequence shown here is derived from an EMBL/GenBank/DDBJ whole genome shotgun (WGS) entry which is preliminary data.</text>
</comment>
<evidence type="ECO:0000313" key="2">
    <source>
        <dbReference type="EMBL" id="RIA81722.1"/>
    </source>
</evidence>
<evidence type="ECO:0000313" key="3">
    <source>
        <dbReference type="Proteomes" id="UP000265703"/>
    </source>
</evidence>
<gene>
    <name evidence="2" type="ORF">C1645_744307</name>
</gene>
<dbReference type="EMBL" id="QKYT01000754">
    <property type="protein sequence ID" value="RIA81722.1"/>
    <property type="molecule type" value="Genomic_DNA"/>
</dbReference>
<reference evidence="2 3" key="1">
    <citation type="submission" date="2018-06" db="EMBL/GenBank/DDBJ databases">
        <title>Comparative genomics reveals the genomic features of Rhizophagus irregularis, R. cerebriforme, R. diaphanum and Gigaspora rosea, and their symbiotic lifestyle signature.</title>
        <authorList>
            <person name="Morin E."/>
            <person name="San Clemente H."/>
            <person name="Chen E.C.H."/>
            <person name="De La Providencia I."/>
            <person name="Hainaut M."/>
            <person name="Kuo A."/>
            <person name="Kohler A."/>
            <person name="Murat C."/>
            <person name="Tang N."/>
            <person name="Roy S."/>
            <person name="Loubradou J."/>
            <person name="Henrissat B."/>
            <person name="Grigoriev I.V."/>
            <person name="Corradi N."/>
            <person name="Roux C."/>
            <person name="Martin F.M."/>
        </authorList>
    </citation>
    <scope>NUCLEOTIDE SEQUENCE [LARGE SCALE GENOMIC DNA]</scope>
    <source>
        <strain evidence="2 3">DAOM 227022</strain>
    </source>
</reference>
<organism evidence="2 3">
    <name type="scientific">Glomus cerebriforme</name>
    <dbReference type="NCBI Taxonomy" id="658196"/>
    <lineage>
        <taxon>Eukaryota</taxon>
        <taxon>Fungi</taxon>
        <taxon>Fungi incertae sedis</taxon>
        <taxon>Mucoromycota</taxon>
        <taxon>Glomeromycotina</taxon>
        <taxon>Glomeromycetes</taxon>
        <taxon>Glomerales</taxon>
        <taxon>Glomeraceae</taxon>
        <taxon>Glomus</taxon>
    </lineage>
</organism>
<feature type="coiled-coil region" evidence="1">
    <location>
        <begin position="73"/>
        <end position="142"/>
    </location>
</feature>
<dbReference type="STRING" id="658196.A0A397S8B3"/>
<keyword evidence="1" id="KW-0175">Coiled coil</keyword>
<evidence type="ECO:0000256" key="1">
    <source>
        <dbReference type="SAM" id="Coils"/>
    </source>
</evidence>
<accession>A0A397S8B3</accession>
<name>A0A397S8B3_9GLOM</name>
<keyword evidence="3" id="KW-1185">Reference proteome</keyword>
<proteinExistence type="predicted"/>